<sequence length="379" mass="40535">MTLGNVGGYVLVKPLGSGGMGDVFFAVSPIAQRVALKVIRKHLIATPTIRERFAAEVESLKLVFGSRVARLEDADTDGDPAWLAVEYVPGATLRQHLDARGPLPLRLAAMAGAMLAEGLIKVHQAGLLHRDLKPQNIVLGPDGPKLIDFGLAVLIDRNDYLTEPGALVGTPAYMSPEQVRGERKLTPAVDVYGLAAILVFALTGHHLYPPTNSWNLLLRITEPSDLPDLSGVPAELVPLLGAMLAFDPTARPALADVQARLLAVATTTSGMSVHDLRQEVAAATYDDAAELLIPPDLQDPKRDPEGPPVFEQAGSTERESSVEHDSSAERDSSVEAASTAAAPETSSTKVDPERSVGPPVDVTWLVDKLRRQYARRSTL</sequence>
<dbReference type="Proteomes" id="UP000653076">
    <property type="component" value="Unassembled WGS sequence"/>
</dbReference>
<name>A0ABQ4JB73_9ACTN</name>
<dbReference type="CDD" id="cd14014">
    <property type="entry name" value="STKc_PknB_like"/>
    <property type="match status" value="1"/>
</dbReference>
<evidence type="ECO:0000256" key="1">
    <source>
        <dbReference type="ARBA" id="ARBA00022679"/>
    </source>
</evidence>
<dbReference type="InterPro" id="IPR011009">
    <property type="entry name" value="Kinase-like_dom_sf"/>
</dbReference>
<feature type="binding site" evidence="5">
    <location>
        <position position="41"/>
    </location>
    <ligand>
        <name>ATP</name>
        <dbReference type="ChEBI" id="CHEBI:30616"/>
    </ligand>
</feature>
<evidence type="ECO:0000259" key="7">
    <source>
        <dbReference type="PROSITE" id="PS50011"/>
    </source>
</evidence>
<dbReference type="InterPro" id="IPR000719">
    <property type="entry name" value="Prot_kinase_dom"/>
</dbReference>
<dbReference type="EMBL" id="BOPC01000032">
    <property type="protein sequence ID" value="GIJ27419.1"/>
    <property type="molecule type" value="Genomic_DNA"/>
</dbReference>
<feature type="region of interest" description="Disordered" evidence="6">
    <location>
        <begin position="292"/>
        <end position="362"/>
    </location>
</feature>
<proteinExistence type="predicted"/>
<dbReference type="PANTHER" id="PTHR43289:SF34">
    <property type="entry name" value="SERINE_THREONINE-PROTEIN KINASE YBDM-RELATED"/>
    <property type="match status" value="1"/>
</dbReference>
<dbReference type="InterPro" id="IPR017441">
    <property type="entry name" value="Protein_kinase_ATP_BS"/>
</dbReference>
<dbReference type="Gene3D" id="3.30.200.20">
    <property type="entry name" value="Phosphorylase Kinase, domain 1"/>
    <property type="match status" value="1"/>
</dbReference>
<keyword evidence="2 5" id="KW-0547">Nucleotide-binding</keyword>
<evidence type="ECO:0000313" key="9">
    <source>
        <dbReference type="Proteomes" id="UP000653076"/>
    </source>
</evidence>
<dbReference type="InterPro" id="IPR008271">
    <property type="entry name" value="Ser/Thr_kinase_AS"/>
</dbReference>
<dbReference type="PROSITE" id="PS00108">
    <property type="entry name" value="PROTEIN_KINASE_ST"/>
    <property type="match status" value="1"/>
</dbReference>
<dbReference type="Gene3D" id="1.10.510.10">
    <property type="entry name" value="Transferase(Phosphotransferase) domain 1"/>
    <property type="match status" value="1"/>
</dbReference>
<organism evidence="8 9">
    <name type="scientific">Micromonospora qiuiae</name>
    <dbReference type="NCBI Taxonomy" id="502268"/>
    <lineage>
        <taxon>Bacteria</taxon>
        <taxon>Bacillati</taxon>
        <taxon>Actinomycetota</taxon>
        <taxon>Actinomycetes</taxon>
        <taxon>Micromonosporales</taxon>
        <taxon>Micromonosporaceae</taxon>
        <taxon>Micromonospora</taxon>
    </lineage>
</organism>
<dbReference type="Pfam" id="PF00069">
    <property type="entry name" value="Pkinase"/>
    <property type="match status" value="1"/>
</dbReference>
<keyword evidence="4 5" id="KW-0067">ATP-binding</keyword>
<evidence type="ECO:0000256" key="5">
    <source>
        <dbReference type="PROSITE-ProRule" id="PRU10141"/>
    </source>
</evidence>
<keyword evidence="9" id="KW-1185">Reference proteome</keyword>
<keyword evidence="3" id="KW-0418">Kinase</keyword>
<feature type="compositionally biased region" description="Basic and acidic residues" evidence="6">
    <location>
        <begin position="316"/>
        <end position="333"/>
    </location>
</feature>
<feature type="domain" description="Protein kinase" evidence="7">
    <location>
        <begin position="9"/>
        <end position="261"/>
    </location>
</feature>
<evidence type="ECO:0000256" key="3">
    <source>
        <dbReference type="ARBA" id="ARBA00022777"/>
    </source>
</evidence>
<dbReference type="PANTHER" id="PTHR43289">
    <property type="entry name" value="MITOGEN-ACTIVATED PROTEIN KINASE KINASE KINASE 20-RELATED"/>
    <property type="match status" value="1"/>
</dbReference>
<feature type="compositionally biased region" description="Low complexity" evidence="6">
    <location>
        <begin position="334"/>
        <end position="348"/>
    </location>
</feature>
<gene>
    <name evidence="8" type="ORF">Vqi01_25810</name>
</gene>
<comment type="caution">
    <text evidence="8">The sequence shown here is derived from an EMBL/GenBank/DDBJ whole genome shotgun (WGS) entry which is preliminary data.</text>
</comment>
<reference evidence="8 9" key="1">
    <citation type="submission" date="2021-01" db="EMBL/GenBank/DDBJ databases">
        <title>Whole genome shotgun sequence of Verrucosispora qiuiae NBRC 106684.</title>
        <authorList>
            <person name="Komaki H."/>
            <person name="Tamura T."/>
        </authorList>
    </citation>
    <scope>NUCLEOTIDE SEQUENCE [LARGE SCALE GENOMIC DNA]</scope>
    <source>
        <strain evidence="8 9">NBRC 106684</strain>
    </source>
</reference>
<evidence type="ECO:0000313" key="8">
    <source>
        <dbReference type="EMBL" id="GIJ27419.1"/>
    </source>
</evidence>
<accession>A0ABQ4JB73</accession>
<evidence type="ECO:0000256" key="4">
    <source>
        <dbReference type="ARBA" id="ARBA00022840"/>
    </source>
</evidence>
<protein>
    <recommendedName>
        <fullName evidence="7">Protein kinase domain-containing protein</fullName>
    </recommendedName>
</protein>
<dbReference type="RefSeq" id="WP_204034989.1">
    <property type="nucleotide sequence ID" value="NZ_BOPC01000032.1"/>
</dbReference>
<dbReference type="SUPFAM" id="SSF56112">
    <property type="entry name" value="Protein kinase-like (PK-like)"/>
    <property type="match status" value="1"/>
</dbReference>
<dbReference type="SMART" id="SM00220">
    <property type="entry name" value="S_TKc"/>
    <property type="match status" value="1"/>
</dbReference>
<dbReference type="PROSITE" id="PS50011">
    <property type="entry name" value="PROTEIN_KINASE_DOM"/>
    <property type="match status" value="1"/>
</dbReference>
<evidence type="ECO:0000256" key="2">
    <source>
        <dbReference type="ARBA" id="ARBA00022741"/>
    </source>
</evidence>
<dbReference type="PROSITE" id="PS00107">
    <property type="entry name" value="PROTEIN_KINASE_ATP"/>
    <property type="match status" value="1"/>
</dbReference>
<keyword evidence="1" id="KW-0808">Transferase</keyword>
<evidence type="ECO:0000256" key="6">
    <source>
        <dbReference type="SAM" id="MobiDB-lite"/>
    </source>
</evidence>